<evidence type="ECO:0000313" key="7">
    <source>
        <dbReference type="EMBL" id="RVU29888.1"/>
    </source>
</evidence>
<comment type="function">
    <text evidence="5">Part of the MsrPQ system that repairs oxidized periplasmic proteins containing methionine sulfoxide residues (Met-O), using respiratory chain electrons. Thus protects these proteins from oxidative-stress damage caused by reactive species of oxygen and chlorine generated by the host defense mechanisms. MsrPQ is essential for the maintenance of envelope integrity under bleach stress, rescuing a wide series of structurally unrelated periplasmic proteins from methionine oxidation. The catalytic subunit MsrP is non-stereospecific, being able to reduce both (R-) and (S-) diastereoisomers of methionine sulfoxide.</text>
</comment>
<dbReference type="HAMAP" id="MF_01206">
    <property type="entry name" value="MsrP"/>
    <property type="match status" value="1"/>
</dbReference>
<dbReference type="Pfam" id="PF00174">
    <property type="entry name" value="Oxidored_molyb"/>
    <property type="match status" value="1"/>
</dbReference>
<dbReference type="InterPro" id="IPR036374">
    <property type="entry name" value="OxRdtase_Mopterin-bd_sf"/>
</dbReference>
<dbReference type="GO" id="GO:0046872">
    <property type="term" value="F:metal ion binding"/>
    <property type="evidence" value="ECO:0007669"/>
    <property type="project" value="UniProtKB-KW"/>
</dbReference>
<feature type="binding site" evidence="5">
    <location>
        <begin position="95"/>
        <end position="96"/>
    </location>
    <ligand>
        <name>Mo-molybdopterin</name>
        <dbReference type="ChEBI" id="CHEBI:71302"/>
    </ligand>
</feature>
<dbReference type="InterPro" id="IPR000572">
    <property type="entry name" value="OxRdtase_Mopterin-bd_dom"/>
</dbReference>
<keyword evidence="4 5" id="KW-0560">Oxidoreductase</keyword>
<dbReference type="GO" id="GO:0016672">
    <property type="term" value="F:oxidoreductase activity, acting on a sulfur group of donors, quinone or similar compound as acceptor"/>
    <property type="evidence" value="ECO:0007669"/>
    <property type="project" value="UniProtKB-UniRule"/>
</dbReference>
<comment type="catalytic activity">
    <reaction evidence="5">
        <text>L-methionyl-[protein] + a quinone + H2O = L-methionyl-(S)-S-oxide-[protein] + a quinol</text>
        <dbReference type="Rhea" id="RHEA:51292"/>
        <dbReference type="Rhea" id="RHEA-COMP:12313"/>
        <dbReference type="Rhea" id="RHEA-COMP:12315"/>
        <dbReference type="ChEBI" id="CHEBI:15377"/>
        <dbReference type="ChEBI" id="CHEBI:16044"/>
        <dbReference type="ChEBI" id="CHEBI:24646"/>
        <dbReference type="ChEBI" id="CHEBI:44120"/>
        <dbReference type="ChEBI" id="CHEBI:132124"/>
    </reaction>
</comment>
<feature type="binding site" evidence="5">
    <location>
        <position position="185"/>
    </location>
    <ligand>
        <name>Mo-molybdopterin</name>
        <dbReference type="ChEBI" id="CHEBI:71302"/>
    </ligand>
</feature>
<gene>
    <name evidence="5 7" type="primary">msrP</name>
    <name evidence="7" type="ORF">EOE65_15210</name>
</gene>
<dbReference type="SUPFAM" id="SSF56524">
    <property type="entry name" value="Oxidoreductase molybdopterin-binding domain"/>
    <property type="match status" value="1"/>
</dbReference>
<protein>
    <recommendedName>
        <fullName evidence="5">Protein-methionine-sulfoxide reductase catalytic subunit MsrP</fullName>
        <ecNumber evidence="5">1.8.5.-</ecNumber>
    </recommendedName>
</protein>
<dbReference type="Gene3D" id="3.90.420.10">
    <property type="entry name" value="Oxidoreductase, molybdopterin-binding domain"/>
    <property type="match status" value="1"/>
</dbReference>
<dbReference type="PANTHER" id="PTHR43032">
    <property type="entry name" value="PROTEIN-METHIONINE-SULFOXIDE REDUCTASE"/>
    <property type="match status" value="1"/>
</dbReference>
<proteinExistence type="inferred from homology"/>
<keyword evidence="3 5" id="KW-0732">Signal</keyword>
<dbReference type="GO" id="GO:0043546">
    <property type="term" value="F:molybdopterin cofactor binding"/>
    <property type="evidence" value="ECO:0007669"/>
    <property type="project" value="UniProtKB-UniRule"/>
</dbReference>
<comment type="cofactor">
    <cofactor evidence="5">
        <name>Mo-molybdopterin</name>
        <dbReference type="ChEBI" id="CHEBI:71302"/>
    </cofactor>
    <text evidence="5">Binds 1 Mo-molybdopterin (Mo-MPT) cofactor per subunit.</text>
</comment>
<evidence type="ECO:0000256" key="5">
    <source>
        <dbReference type="HAMAP-Rule" id="MF_01206"/>
    </source>
</evidence>
<dbReference type="NCBIfam" id="NF003767">
    <property type="entry name" value="PRK05363.1"/>
    <property type="match status" value="1"/>
</dbReference>
<feature type="binding site" evidence="5">
    <location>
        <position position="150"/>
    </location>
    <ligand>
        <name>Mo-molybdopterin</name>
        <dbReference type="ChEBI" id="CHEBI:71302"/>
    </ligand>
    <ligandPart>
        <name>Mo</name>
        <dbReference type="ChEBI" id="CHEBI:28685"/>
    </ligandPart>
</feature>
<feature type="binding site" evidence="5">
    <location>
        <position position="240"/>
    </location>
    <ligand>
        <name>Mo-molybdopterin</name>
        <dbReference type="ChEBI" id="CHEBI:71302"/>
    </ligand>
</feature>
<comment type="subunit">
    <text evidence="5">Heterodimer of a catalytic subunit (MsrP) and a heme-binding subunit (MsrQ).</text>
</comment>
<comment type="caution">
    <text evidence="7">The sequence shown here is derived from an EMBL/GenBank/DDBJ whole genome shotgun (WGS) entry which is preliminary data.</text>
</comment>
<comment type="similarity">
    <text evidence="5">Belongs to the MsrP family.</text>
</comment>
<evidence type="ECO:0000256" key="2">
    <source>
        <dbReference type="ARBA" id="ARBA00022723"/>
    </source>
</evidence>
<dbReference type="GO" id="GO:0030091">
    <property type="term" value="P:protein repair"/>
    <property type="evidence" value="ECO:0007669"/>
    <property type="project" value="UniProtKB-UniRule"/>
</dbReference>
<keyword evidence="2 5" id="KW-0479">Metal-binding</keyword>
<dbReference type="AlphaFoldDB" id="A0A437Q5U4"/>
<name>A0A437Q5U4_9GAMM</name>
<dbReference type="InterPro" id="IPR022867">
    <property type="entry name" value="MsrP"/>
</dbReference>
<feature type="binding site" evidence="5">
    <location>
        <position position="92"/>
    </location>
    <ligand>
        <name>Mo-molybdopterin</name>
        <dbReference type="ChEBI" id="CHEBI:71302"/>
    </ligand>
</feature>
<dbReference type="Proteomes" id="UP000282818">
    <property type="component" value="Unassembled WGS sequence"/>
</dbReference>
<dbReference type="PANTHER" id="PTHR43032:SF3">
    <property type="entry name" value="PROTEIN-METHIONINE-SULFOXIDE REDUCTASE CATALYTIC SUBUNIT MSRP"/>
    <property type="match status" value="1"/>
</dbReference>
<organism evidence="7 8">
    <name type="scientific">Neptunomonas marina</name>
    <dbReference type="NCBI Taxonomy" id="1815562"/>
    <lineage>
        <taxon>Bacteria</taxon>
        <taxon>Pseudomonadati</taxon>
        <taxon>Pseudomonadota</taxon>
        <taxon>Gammaproteobacteria</taxon>
        <taxon>Oceanospirillales</taxon>
        <taxon>Oceanospirillaceae</taxon>
        <taxon>Neptunomonas</taxon>
    </lineage>
</organism>
<comment type="catalytic activity">
    <reaction evidence="5">
        <text>L-methionyl-[protein] + a quinone + H2O = L-methionyl-(R)-S-oxide-[protein] + a quinol</text>
        <dbReference type="Rhea" id="RHEA:51296"/>
        <dbReference type="Rhea" id="RHEA-COMP:12313"/>
        <dbReference type="Rhea" id="RHEA-COMP:12314"/>
        <dbReference type="ChEBI" id="CHEBI:15377"/>
        <dbReference type="ChEBI" id="CHEBI:16044"/>
        <dbReference type="ChEBI" id="CHEBI:24646"/>
        <dbReference type="ChEBI" id="CHEBI:45764"/>
        <dbReference type="ChEBI" id="CHEBI:132124"/>
    </reaction>
</comment>
<feature type="domain" description="Oxidoreductase molybdopterin-binding" evidence="6">
    <location>
        <begin position="113"/>
        <end position="269"/>
    </location>
</feature>
<dbReference type="EC" id="1.8.5.-" evidence="5"/>
<feature type="binding site" evidence="5">
    <location>
        <position position="235"/>
    </location>
    <ligand>
        <name>Mo-molybdopterin</name>
        <dbReference type="ChEBI" id="CHEBI:71302"/>
    </ligand>
</feature>
<evidence type="ECO:0000256" key="3">
    <source>
        <dbReference type="ARBA" id="ARBA00022729"/>
    </source>
</evidence>
<accession>A0A437Q5U4</accession>
<evidence type="ECO:0000256" key="1">
    <source>
        <dbReference type="ARBA" id="ARBA00022505"/>
    </source>
</evidence>
<keyword evidence="8" id="KW-1185">Reference proteome</keyword>
<sequence>MIIKKSSSIKSSEITPESIYRQRRAFMKGLVGGAAALTTGNAIAGLSYPFEKDWPTYPGPEWMRAQLANTQRNTAYATAEKLTPYPNVITHNNFYEFGLGKQDPSRRAQKFVTDPWSVEVAGEANKTGIFTLEDLVSPHQLEERIYRLRCVEAWSMVIPWVGIPLADLLKRFDPTGNAKYVEFTTLLDPKQMPEQGSFFNTLDWPYVEGLRIDEAMHPLAFLAVGVYGEALPPQNGAPLRLVVPWKYGFKSIKSIVKIRFTERMPKTSWNISAPREYGFFANVNPSVDHPRWSQATERRLPSSLFSPNIIDTAPFNGYADEVASLYSGMDLKQWF</sequence>
<reference evidence="7 8" key="1">
    <citation type="submission" date="2019-01" db="EMBL/GenBank/DDBJ databases">
        <authorList>
            <person name="Chen W.-M."/>
        </authorList>
    </citation>
    <scope>NUCLEOTIDE SEQUENCE [LARGE SCALE GENOMIC DNA]</scope>
    <source>
        <strain evidence="7 8">HPM-16</strain>
    </source>
</reference>
<evidence type="ECO:0000259" key="6">
    <source>
        <dbReference type="Pfam" id="PF00174"/>
    </source>
</evidence>
<dbReference type="RefSeq" id="WP_127695244.1">
    <property type="nucleotide sequence ID" value="NZ_SACQ01000007.1"/>
</dbReference>
<keyword evidence="1 5" id="KW-0500">Molybdenum</keyword>
<evidence type="ECO:0000313" key="8">
    <source>
        <dbReference type="Proteomes" id="UP000282818"/>
    </source>
</evidence>
<feature type="binding site" evidence="5">
    <location>
        <begin position="251"/>
        <end position="253"/>
    </location>
    <ligand>
        <name>Mo-molybdopterin</name>
        <dbReference type="ChEBI" id="CHEBI:71302"/>
    </ligand>
</feature>
<dbReference type="EMBL" id="SACQ01000007">
    <property type="protein sequence ID" value="RVU29888.1"/>
    <property type="molecule type" value="Genomic_DNA"/>
</dbReference>
<evidence type="ECO:0000256" key="4">
    <source>
        <dbReference type="ARBA" id="ARBA00023002"/>
    </source>
</evidence>